<dbReference type="EC" id="2.4.-.-" evidence="10"/>
<evidence type="ECO:0000256" key="7">
    <source>
        <dbReference type="SAM" id="Phobius"/>
    </source>
</evidence>
<keyword evidence="7" id="KW-0472">Membrane</keyword>
<dbReference type="SUPFAM" id="SSF88713">
    <property type="entry name" value="Glycoside hydrolase/deacetylase"/>
    <property type="match status" value="1"/>
</dbReference>
<keyword evidence="3 10" id="KW-0808">Transferase</keyword>
<dbReference type="CDD" id="cd06423">
    <property type="entry name" value="CESA_like"/>
    <property type="match status" value="1"/>
</dbReference>
<reference evidence="10 11" key="1">
    <citation type="submission" date="2024-05" db="EMBL/GenBank/DDBJ databases">
        <authorList>
            <person name="Venkateswaran K."/>
        </authorList>
    </citation>
    <scope>NUCLEOTIDE SEQUENCE [LARGE SCALE GENOMIC DNA]</scope>
    <source>
        <strain evidence="10 11">179-C4-2-HS</strain>
    </source>
</reference>
<comment type="caution">
    <text evidence="10">The sequence shown here is derived from an EMBL/GenBank/DDBJ whole genome shotgun (WGS) entry which is preliminary data.</text>
</comment>
<dbReference type="Pfam" id="PF01522">
    <property type="entry name" value="Polysacc_deac_1"/>
    <property type="match status" value="1"/>
</dbReference>
<feature type="transmembrane region" description="Helical" evidence="7">
    <location>
        <begin position="706"/>
        <end position="728"/>
    </location>
</feature>
<dbReference type="SUPFAM" id="SSF51445">
    <property type="entry name" value="(Trans)glycosidases"/>
    <property type="match status" value="1"/>
</dbReference>
<dbReference type="EMBL" id="JAROBZ020000003">
    <property type="protein sequence ID" value="MFB3170807.1"/>
    <property type="molecule type" value="Genomic_DNA"/>
</dbReference>
<dbReference type="Gene3D" id="3.90.550.10">
    <property type="entry name" value="Spore Coat Polysaccharide Biosynthesis Protein SpsA, Chain A"/>
    <property type="match status" value="1"/>
</dbReference>
<dbReference type="InterPro" id="IPR017853">
    <property type="entry name" value="GH"/>
</dbReference>
<sequence length="1048" mass="119276">MIKRTFRSRSKNNKTHLYLEPGQTDFIFESESSKRWNLLIIFFALLAILFCLVIFFSGLGLYANPHLPKLETKETDEFSHISPSETMTSPQVASANTDMNEKFLQQEVAFKDDIFAFYVNWDSNSKQSLMENIDTIDVLIPQWLSLNADLGLENNIQPEIVELAKKNDVKIVPLIHNIQNGKWNQETVHQLLNSPEEKAKLIKKLHELIKKQGFDGINIDFENLNKNDRDLLTQFIKDLYTVFHADGLSVSIDVPAASEAFDYKELEKYVDQMIVMAYDENVNNPGTIASSSWFKEILAKLPKEKLIVALGNYGYDWEWESQQPGEVVSFDDVTRLAEKANLNIQWDDMSHTPYLKYMENNKVHEIWFLDSATFYNQLKMSAEAGAQGIALWRLGSEDPSVWDILKGHKTEELLTVKNGGNIYSTGEGNIYRAKESLKEGERSLQFDDSGFITSETYVANPVSSEFERLSHPREKEIVLTFDDGPDTKYTESILEILKQYQIKASFFVIGNKAIHNQDIVERIYQDGHEIGNHTFSHPKTIEMSDEELKLELNSTQRIIQGITGRTTSLYRSPYGDEEAKYMPSHFQKLLNVTQMGYVTVNYDIDSKDWKLRDSKEIVENVLSQASSGDIILLHDGGGDRQATVEALPEIIEQLQNKGYKFFTVSDLMDKAKSDIMPSVQEVEKPIIQSYIVMLFNIANFKEGISILLYGVMFILALRILLIGSLAIIHKKHVSHPVKQTTPFVSVIIAAYNEEKVIGRTIESILKSDYPNLEVIVVDDGSKDRTSLVVTSKYETNKKVLLFQKKNEGKASAINLGVRKAKGDIIVAIDADTIIPPDSISMLIRHFADENIAAVSGNVRVGNRENLLTAWQHIEYVTGFNLEKRGFATLNCVPVVPGALGAWRKQVVKELDYFTNDTLAEDTDMTLKILRQGYKVVIDEQAYAYTEAPKTIRDFLKQRFRWTFGTLQCFWKHKKAFGGIKHKSLGFIALPNMLLFQFIVPFFAPLLDILFILGILAGEAQKSLLIFASYFLVDFLICLVAFRMEKLSF</sequence>
<dbReference type="InterPro" id="IPR001579">
    <property type="entry name" value="Glyco_hydro_18_chit_AS"/>
</dbReference>
<dbReference type="InterPro" id="IPR011583">
    <property type="entry name" value="Chitinase_II/V-like_cat"/>
</dbReference>
<dbReference type="RefSeq" id="WP_306077399.1">
    <property type="nucleotide sequence ID" value="NZ_JAROBZ020000003.1"/>
</dbReference>
<dbReference type="GO" id="GO:0016757">
    <property type="term" value="F:glycosyltransferase activity"/>
    <property type="evidence" value="ECO:0007669"/>
    <property type="project" value="UniProtKB-KW"/>
</dbReference>
<gene>
    <name evidence="10" type="ORF">P5G62_027340</name>
</gene>
<organism evidence="10 11">
    <name type="scientific">Neobacillus driksii</name>
    <dbReference type="NCBI Taxonomy" id="3035913"/>
    <lineage>
        <taxon>Bacteria</taxon>
        <taxon>Bacillati</taxon>
        <taxon>Bacillota</taxon>
        <taxon>Bacilli</taxon>
        <taxon>Bacillales</taxon>
        <taxon>Bacillaceae</taxon>
        <taxon>Neobacillus</taxon>
    </lineage>
</organism>
<dbReference type="PROSITE" id="PS01095">
    <property type="entry name" value="GH18_1"/>
    <property type="match status" value="1"/>
</dbReference>
<keyword evidence="7" id="KW-1133">Transmembrane helix</keyword>
<dbReference type="PROSITE" id="PS51677">
    <property type="entry name" value="NODB"/>
    <property type="match status" value="1"/>
</dbReference>
<feature type="transmembrane region" description="Helical" evidence="7">
    <location>
        <begin position="992"/>
        <end position="1016"/>
    </location>
</feature>
<dbReference type="Pfam" id="PF00704">
    <property type="entry name" value="Glyco_hydro_18"/>
    <property type="match status" value="1"/>
</dbReference>
<dbReference type="InterPro" id="IPR002509">
    <property type="entry name" value="NODB_dom"/>
</dbReference>
<dbReference type="InterPro" id="IPR029044">
    <property type="entry name" value="Nucleotide-diphossugar_trans"/>
</dbReference>
<dbReference type="Gene3D" id="3.10.50.10">
    <property type="match status" value="1"/>
</dbReference>
<comment type="similarity">
    <text evidence="1">Belongs to the glycosyltransferase 2 family.</text>
</comment>
<keyword evidence="11" id="KW-1185">Reference proteome</keyword>
<evidence type="ECO:0000259" key="8">
    <source>
        <dbReference type="PROSITE" id="PS51677"/>
    </source>
</evidence>
<evidence type="ECO:0000256" key="6">
    <source>
        <dbReference type="RuleBase" id="RU000489"/>
    </source>
</evidence>
<dbReference type="Pfam" id="PF13641">
    <property type="entry name" value="Glyco_tranf_2_3"/>
    <property type="match status" value="1"/>
</dbReference>
<feature type="domain" description="GH18" evidence="9">
    <location>
        <begin position="112"/>
        <end position="415"/>
    </location>
</feature>
<dbReference type="PANTHER" id="PTHR43630">
    <property type="entry name" value="POLY-BETA-1,6-N-ACETYL-D-GLUCOSAMINE SYNTHASE"/>
    <property type="match status" value="1"/>
</dbReference>
<dbReference type="PANTHER" id="PTHR43630:SF1">
    <property type="entry name" value="POLY-BETA-1,6-N-ACETYL-D-GLUCOSAMINE SYNTHASE"/>
    <property type="match status" value="1"/>
</dbReference>
<dbReference type="InterPro" id="IPR001223">
    <property type="entry name" value="Glyco_hydro18_cat"/>
</dbReference>
<keyword evidence="5 6" id="KW-0326">Glycosidase</keyword>
<evidence type="ECO:0000256" key="4">
    <source>
        <dbReference type="ARBA" id="ARBA00022801"/>
    </source>
</evidence>
<dbReference type="InterPro" id="IPR011330">
    <property type="entry name" value="Glyco_hydro/deAcase_b/a-brl"/>
</dbReference>
<dbReference type="InterPro" id="IPR029070">
    <property type="entry name" value="Chitinase_insertion_sf"/>
</dbReference>
<feature type="domain" description="NodB homology" evidence="8">
    <location>
        <begin position="475"/>
        <end position="662"/>
    </location>
</feature>
<evidence type="ECO:0000256" key="5">
    <source>
        <dbReference type="ARBA" id="ARBA00023295"/>
    </source>
</evidence>
<protein>
    <submittedName>
        <fullName evidence="10">Glycosyltransferase</fullName>
        <ecNumber evidence="10">2.4.-.-</ecNumber>
    </submittedName>
</protein>
<evidence type="ECO:0000259" key="9">
    <source>
        <dbReference type="PROSITE" id="PS51910"/>
    </source>
</evidence>
<dbReference type="Gene3D" id="3.20.20.80">
    <property type="entry name" value="Glycosidases"/>
    <property type="match status" value="1"/>
</dbReference>
<name>A0ABV4Z134_9BACI</name>
<feature type="transmembrane region" description="Helical" evidence="7">
    <location>
        <begin position="1022"/>
        <end position="1041"/>
    </location>
</feature>
<keyword evidence="2 10" id="KW-0328">Glycosyltransferase</keyword>
<feature type="transmembrane region" description="Helical" evidence="7">
    <location>
        <begin position="38"/>
        <end position="63"/>
    </location>
</feature>
<evidence type="ECO:0000256" key="3">
    <source>
        <dbReference type="ARBA" id="ARBA00022679"/>
    </source>
</evidence>
<dbReference type="PROSITE" id="PS51910">
    <property type="entry name" value="GH18_2"/>
    <property type="match status" value="1"/>
</dbReference>
<accession>A0ABV4Z134</accession>
<dbReference type="SMART" id="SM00636">
    <property type="entry name" value="Glyco_18"/>
    <property type="match status" value="1"/>
</dbReference>
<evidence type="ECO:0000256" key="2">
    <source>
        <dbReference type="ARBA" id="ARBA00022676"/>
    </source>
</evidence>
<evidence type="ECO:0000313" key="10">
    <source>
        <dbReference type="EMBL" id="MFB3170807.1"/>
    </source>
</evidence>
<keyword evidence="4 6" id="KW-0378">Hydrolase</keyword>
<dbReference type="Gene3D" id="3.20.20.370">
    <property type="entry name" value="Glycoside hydrolase/deacetylase"/>
    <property type="match status" value="1"/>
</dbReference>
<keyword evidence="7" id="KW-0812">Transmembrane</keyword>
<evidence type="ECO:0000256" key="1">
    <source>
        <dbReference type="ARBA" id="ARBA00006739"/>
    </source>
</evidence>
<proteinExistence type="inferred from homology"/>
<dbReference type="Proteomes" id="UP001241748">
    <property type="component" value="Unassembled WGS sequence"/>
</dbReference>
<dbReference type="SUPFAM" id="SSF53448">
    <property type="entry name" value="Nucleotide-diphospho-sugar transferases"/>
    <property type="match status" value="1"/>
</dbReference>
<evidence type="ECO:0000313" key="11">
    <source>
        <dbReference type="Proteomes" id="UP001241748"/>
    </source>
</evidence>